<keyword evidence="2" id="KW-0378">Hydrolase</keyword>
<dbReference type="GO" id="GO:0004135">
    <property type="term" value="F:amylo-alpha-1,6-glucosidase activity"/>
    <property type="evidence" value="ECO:0007669"/>
    <property type="project" value="InterPro"/>
</dbReference>
<dbReference type="NCBIfam" id="TIGR02100">
    <property type="entry name" value="glgX_debranch"/>
    <property type="match status" value="1"/>
</dbReference>
<evidence type="ECO:0000256" key="1">
    <source>
        <dbReference type="ARBA" id="ARBA00008061"/>
    </source>
</evidence>
<dbReference type="KEGG" id="tso:IZ6_27940"/>
<dbReference type="AlphaFoldDB" id="A0A6S6QSJ0"/>
<dbReference type="Pfam" id="PF02922">
    <property type="entry name" value="CBM_48"/>
    <property type="match status" value="1"/>
</dbReference>
<proteinExistence type="inferred from homology"/>
<evidence type="ECO:0000256" key="4">
    <source>
        <dbReference type="SAM" id="MobiDB-lite"/>
    </source>
</evidence>
<dbReference type="InterPro" id="IPR004193">
    <property type="entry name" value="Glyco_hydro_13_N"/>
</dbReference>
<feature type="domain" description="Glycosyl hydrolase family 13 catalytic" evidence="5">
    <location>
        <begin position="183"/>
        <end position="571"/>
    </location>
</feature>
<dbReference type="Gene3D" id="2.60.40.1180">
    <property type="entry name" value="Golgi alpha-mannosidase II"/>
    <property type="match status" value="1"/>
</dbReference>
<dbReference type="Gene3D" id="3.20.20.80">
    <property type="entry name" value="Glycosidases"/>
    <property type="match status" value="1"/>
</dbReference>
<dbReference type="InterPro" id="IPR013783">
    <property type="entry name" value="Ig-like_fold"/>
</dbReference>
<keyword evidence="3" id="KW-0326">Glycosidase</keyword>
<dbReference type="EMBL" id="AP023361">
    <property type="protein sequence ID" value="BCJ92059.1"/>
    <property type="molecule type" value="Genomic_DNA"/>
</dbReference>
<dbReference type="InterPro" id="IPR006047">
    <property type="entry name" value="GH13_cat_dom"/>
</dbReference>
<dbReference type="SUPFAM" id="SSF51011">
    <property type="entry name" value="Glycosyl hydrolase domain"/>
    <property type="match status" value="1"/>
</dbReference>
<dbReference type="SMART" id="SM00642">
    <property type="entry name" value="Aamy"/>
    <property type="match status" value="1"/>
</dbReference>
<dbReference type="InterPro" id="IPR011837">
    <property type="entry name" value="Glycogen_debranch_GlgX"/>
</dbReference>
<dbReference type="RefSeq" id="WP_222877644.1">
    <property type="nucleotide sequence ID" value="NZ_AP023361.1"/>
</dbReference>
<dbReference type="Proteomes" id="UP000515317">
    <property type="component" value="Chromosome"/>
</dbReference>
<dbReference type="SUPFAM" id="SSF81296">
    <property type="entry name" value="E set domains"/>
    <property type="match status" value="1"/>
</dbReference>
<dbReference type="CDD" id="cd11326">
    <property type="entry name" value="AmyAc_Glg_debranch"/>
    <property type="match status" value="1"/>
</dbReference>
<evidence type="ECO:0000313" key="6">
    <source>
        <dbReference type="EMBL" id="BCJ92059.1"/>
    </source>
</evidence>
<feature type="region of interest" description="Disordered" evidence="4">
    <location>
        <begin position="465"/>
        <end position="491"/>
    </location>
</feature>
<organism evidence="6 7">
    <name type="scientific">Terrihabitans soli</name>
    <dbReference type="NCBI Taxonomy" id="708113"/>
    <lineage>
        <taxon>Bacteria</taxon>
        <taxon>Pseudomonadati</taxon>
        <taxon>Pseudomonadota</taxon>
        <taxon>Alphaproteobacteria</taxon>
        <taxon>Hyphomicrobiales</taxon>
        <taxon>Terrihabitans</taxon>
    </lineage>
</organism>
<dbReference type="InterPro" id="IPR013780">
    <property type="entry name" value="Glyco_hydro_b"/>
</dbReference>
<dbReference type="PANTHER" id="PTHR43002">
    <property type="entry name" value="GLYCOGEN DEBRANCHING ENZYME"/>
    <property type="match status" value="1"/>
</dbReference>
<feature type="compositionally biased region" description="Basic and acidic residues" evidence="4">
    <location>
        <begin position="465"/>
        <end position="480"/>
    </location>
</feature>
<dbReference type="InterPro" id="IPR017853">
    <property type="entry name" value="GH"/>
</dbReference>
<evidence type="ECO:0000256" key="3">
    <source>
        <dbReference type="ARBA" id="ARBA00023295"/>
    </source>
</evidence>
<evidence type="ECO:0000256" key="2">
    <source>
        <dbReference type="ARBA" id="ARBA00022801"/>
    </source>
</evidence>
<gene>
    <name evidence="6" type="ORF">IZ6_27940</name>
</gene>
<comment type="similarity">
    <text evidence="1">Belongs to the glycosyl hydrolase 13 family.</text>
</comment>
<dbReference type="CDD" id="cd02856">
    <property type="entry name" value="E_set_GDE_Isoamylase_N"/>
    <property type="match status" value="1"/>
</dbReference>
<dbReference type="GO" id="GO:0005980">
    <property type="term" value="P:glycogen catabolic process"/>
    <property type="evidence" value="ECO:0007669"/>
    <property type="project" value="InterPro"/>
</dbReference>
<keyword evidence="7" id="KW-1185">Reference proteome</keyword>
<dbReference type="InterPro" id="IPR014756">
    <property type="entry name" value="Ig_E-set"/>
</dbReference>
<dbReference type="InterPro" id="IPR044505">
    <property type="entry name" value="GlgX_Isoamylase_N_E_set"/>
</dbReference>
<sequence length="696" mass="78922">MHRLSEGAPNPLGAVWDGKGVNFALFSEHATAVELCLFDPGAERESVRIAMPNRTDNVWHIHVEGLTPGQLYGYRVHGPYDPAHGHRFNPHKLLVDPYARLLSGKLRWHDSMWGYRIGSQRGDLTMDRRDSARFMPKCVVEEPAHYWGEDRKPNVPWRDTVIYEAHVKGLTELQPDVPKSWRGTYTALGHPKVIEHLKKIGVTTLELLPIQAFVDDRFLVEKNLKNYWGYSTLAYFAPEPRYLGDAGVNGFKGAIRALHDAGIEVVLDVVYNHTCEGSSLGPTLSFRGIDNAVYYKLSPENPRHSWDSTGTGNTLDVSHPRVLQMVMDSLRHWVENYHIDGFRFDLATTLARDPFEYDARSGFLQAVAQDPVLSKTKLIAEPWDVGSGGYRVGNFPPGWSEWNDQFRDTVRGYWRGDEDQLPALGRVLTGSRETYEPSGRHPWASINFVTSHDGFTLQDLVSYNERHNEPNGEDNKDGHSHNISWNCGTEGATDDPEITALRARQKRNFFATLMFAQGVPMMTAGDEMSRTQDGNNNAYCQDNEISWLKWRDSDDPDPSLETFVKNVTELRARYDAFRRKSFMTGALVGGTGLKDIYWIDPVGREMTPEDWSAGRRTIGMQFGNDAPDGHRFLLLMNAWHEAVPFKLPEKFPSRRWASIIDTGLAEGLVKEYPAMFGPGEMFEIPPRTLVLFRHEG</sequence>
<reference evidence="6 7" key="1">
    <citation type="submission" date="2020-08" db="EMBL/GenBank/DDBJ databases">
        <title>Genome sequence of Rhizobiales bacterium strain IZ6.</title>
        <authorList>
            <person name="Nakai R."/>
            <person name="Naganuma T."/>
        </authorList>
    </citation>
    <scope>NUCLEOTIDE SEQUENCE [LARGE SCALE GENOMIC DNA]</scope>
    <source>
        <strain evidence="6 7">IZ6</strain>
    </source>
</reference>
<evidence type="ECO:0000259" key="5">
    <source>
        <dbReference type="SMART" id="SM00642"/>
    </source>
</evidence>
<dbReference type="Gene3D" id="2.60.40.10">
    <property type="entry name" value="Immunoglobulins"/>
    <property type="match status" value="1"/>
</dbReference>
<accession>A0A6S6QSJ0</accession>
<dbReference type="SUPFAM" id="SSF51445">
    <property type="entry name" value="(Trans)glycosidases"/>
    <property type="match status" value="1"/>
</dbReference>
<protein>
    <submittedName>
        <fullName evidence="6">Glycogen operon protein GlgX homolog</fullName>
    </submittedName>
</protein>
<evidence type="ECO:0000313" key="7">
    <source>
        <dbReference type="Proteomes" id="UP000515317"/>
    </source>
</evidence>
<name>A0A6S6QSJ0_9HYPH</name>